<protein>
    <submittedName>
        <fullName evidence="2">Uncharacterized protein</fullName>
    </submittedName>
</protein>
<sequence length="486" mass="56905">MSVKVGVDDNGKVKFKFGQNQHICQPFEFSDTYTINGTMENESENVNSSLINKRKSDVSNNIWTGNIRDNSNFEFFEFIKNGTLTKRLIHFTSPEKTHCFEYYHHRTDYYICKNCFRQRSVSIKVFTDSSGNMEFKSNNNQHICQPIEYVPDNYKSVVKEEVIKENDTSVEQISANPKGKLTDNLLKTSNYEIVEKTEGKHLFLFTSVEKKFYYEFHYNRFKNNYYCIRCARQKQTTTLRVVTENNGIIEYKTFQNRHICEPIEYLSAVNKTTNSVLVDENRNNSNDSIISSQEVDLSISSLKTDLNSSVADNIFCTSNFKIVEFLRNGSRTKRLLMFTSAEKKHCYEFYHNLLRNSFYCKSCFQLKHQMSMKIISENDENTEFKSFGKQHICQPIEYLPENYKNESPLKVVYKPNFSITDGKRTLTVTNPSKPDESFVYSYSAFRNIFYCGGCISLRKHVQAKHRRDENGEEYIELSNAEHICKQ</sequence>
<accession>A0A914QKX8</accession>
<reference evidence="2" key="1">
    <citation type="submission" date="2022-11" db="UniProtKB">
        <authorList>
            <consortium name="WormBaseParasite"/>
        </authorList>
    </citation>
    <scope>IDENTIFICATION</scope>
</reference>
<dbReference type="Proteomes" id="UP000887578">
    <property type="component" value="Unplaced"/>
</dbReference>
<dbReference type="AlphaFoldDB" id="A0A914QKX8"/>
<name>A0A914QKX8_9BILA</name>
<organism evidence="1 2">
    <name type="scientific">Panagrolaimus davidi</name>
    <dbReference type="NCBI Taxonomy" id="227884"/>
    <lineage>
        <taxon>Eukaryota</taxon>
        <taxon>Metazoa</taxon>
        <taxon>Ecdysozoa</taxon>
        <taxon>Nematoda</taxon>
        <taxon>Chromadorea</taxon>
        <taxon>Rhabditida</taxon>
        <taxon>Tylenchina</taxon>
        <taxon>Panagrolaimomorpha</taxon>
        <taxon>Panagrolaimoidea</taxon>
        <taxon>Panagrolaimidae</taxon>
        <taxon>Panagrolaimus</taxon>
    </lineage>
</organism>
<proteinExistence type="predicted"/>
<keyword evidence="1" id="KW-1185">Reference proteome</keyword>
<dbReference type="WBParaSite" id="PDA_v2.g3866.t1">
    <property type="protein sequence ID" value="PDA_v2.g3866.t1"/>
    <property type="gene ID" value="PDA_v2.g3866"/>
</dbReference>
<evidence type="ECO:0000313" key="2">
    <source>
        <dbReference type="WBParaSite" id="PDA_v2.g3866.t1"/>
    </source>
</evidence>
<evidence type="ECO:0000313" key="1">
    <source>
        <dbReference type="Proteomes" id="UP000887578"/>
    </source>
</evidence>